<keyword evidence="4" id="KW-1185">Reference proteome</keyword>
<dbReference type="InterPro" id="IPR029016">
    <property type="entry name" value="GAF-like_dom_sf"/>
</dbReference>
<dbReference type="Pfam" id="PF01590">
    <property type="entry name" value="GAF"/>
    <property type="match status" value="1"/>
</dbReference>
<dbReference type="PANTHER" id="PTHR43156:SF2">
    <property type="entry name" value="STAGE II SPORULATION PROTEIN E"/>
    <property type="match status" value="1"/>
</dbReference>
<dbReference type="Gene3D" id="3.30.450.40">
    <property type="match status" value="1"/>
</dbReference>
<evidence type="ECO:0000313" key="4">
    <source>
        <dbReference type="Proteomes" id="UP000318017"/>
    </source>
</evidence>
<dbReference type="EC" id="3.1.3.3" evidence="3"/>
<dbReference type="InterPro" id="IPR036457">
    <property type="entry name" value="PPM-type-like_dom_sf"/>
</dbReference>
<dbReference type="OrthoDB" id="247273at2"/>
<dbReference type="SUPFAM" id="SSF55781">
    <property type="entry name" value="GAF domain-like"/>
    <property type="match status" value="1"/>
</dbReference>
<dbReference type="SUPFAM" id="SSF81606">
    <property type="entry name" value="PP2C-like"/>
    <property type="match status" value="1"/>
</dbReference>
<feature type="domain" description="FHA" evidence="2">
    <location>
        <begin position="23"/>
        <end position="72"/>
    </location>
</feature>
<dbReference type="Gene3D" id="2.60.200.20">
    <property type="match status" value="1"/>
</dbReference>
<dbReference type="InterPro" id="IPR001932">
    <property type="entry name" value="PPM-type_phosphatase-like_dom"/>
</dbReference>
<protein>
    <submittedName>
        <fullName evidence="3">Phosphoserine phosphatase RsbP</fullName>
        <ecNumber evidence="3">3.1.3.3</ecNumber>
    </submittedName>
</protein>
<name>A0A518G093_9BACT</name>
<dbReference type="SUPFAM" id="SSF49879">
    <property type="entry name" value="SMAD/FHA domain"/>
    <property type="match status" value="1"/>
</dbReference>
<dbReference type="InterPro" id="IPR000253">
    <property type="entry name" value="FHA_dom"/>
</dbReference>
<dbReference type="InterPro" id="IPR052016">
    <property type="entry name" value="Bact_Sigma-Reg"/>
</dbReference>
<dbReference type="SMART" id="SM00065">
    <property type="entry name" value="GAF"/>
    <property type="match status" value="1"/>
</dbReference>
<dbReference type="InterPro" id="IPR003018">
    <property type="entry name" value="GAF"/>
</dbReference>
<evidence type="ECO:0000259" key="2">
    <source>
        <dbReference type="PROSITE" id="PS50006"/>
    </source>
</evidence>
<dbReference type="PANTHER" id="PTHR43156">
    <property type="entry name" value="STAGE II SPORULATION PROTEIN E-RELATED"/>
    <property type="match status" value="1"/>
</dbReference>
<dbReference type="InterPro" id="IPR008984">
    <property type="entry name" value="SMAD_FHA_dom_sf"/>
</dbReference>
<dbReference type="CDD" id="cd00060">
    <property type="entry name" value="FHA"/>
    <property type="match status" value="1"/>
</dbReference>
<dbReference type="Pfam" id="PF00498">
    <property type="entry name" value="FHA"/>
    <property type="match status" value="1"/>
</dbReference>
<accession>A0A518G093</accession>
<dbReference type="KEGG" id="ahel:Q31a_02230"/>
<dbReference type="SMART" id="SM00331">
    <property type="entry name" value="PP2C_SIG"/>
    <property type="match status" value="1"/>
</dbReference>
<dbReference type="PROSITE" id="PS50006">
    <property type="entry name" value="FHA_DOMAIN"/>
    <property type="match status" value="1"/>
</dbReference>
<dbReference type="Pfam" id="PF07228">
    <property type="entry name" value="SpoIIE"/>
    <property type="match status" value="1"/>
</dbReference>
<dbReference type="AlphaFoldDB" id="A0A518G093"/>
<organism evidence="3 4">
    <name type="scientific">Aureliella helgolandensis</name>
    <dbReference type="NCBI Taxonomy" id="2527968"/>
    <lineage>
        <taxon>Bacteria</taxon>
        <taxon>Pseudomonadati</taxon>
        <taxon>Planctomycetota</taxon>
        <taxon>Planctomycetia</taxon>
        <taxon>Pirellulales</taxon>
        <taxon>Pirellulaceae</taxon>
        <taxon>Aureliella</taxon>
    </lineage>
</organism>
<gene>
    <name evidence="3" type="primary">rsbP</name>
    <name evidence="3" type="ORF">Q31a_02230</name>
</gene>
<proteinExistence type="predicted"/>
<dbReference type="GO" id="GO:0016791">
    <property type="term" value="F:phosphatase activity"/>
    <property type="evidence" value="ECO:0007669"/>
    <property type="project" value="TreeGrafter"/>
</dbReference>
<keyword evidence="1 3" id="KW-0378">Hydrolase</keyword>
<evidence type="ECO:0000313" key="3">
    <source>
        <dbReference type="EMBL" id="QDV21944.1"/>
    </source>
</evidence>
<sequence length="560" mass="61259">MAFLTAISGSGFGKRFEVDKRVTVMGRHPDCDVTIDVGAVSRQHARLHRHGGEYEIEDLRSRNGTFLNGRLISGRSPLQDGDLIRICDVEYSFHADPVKGLLTGSSVMSSDGSSFGVLLVDDQGQKESSRAVSGKLSIRGSQHGTQLTTGSDVRLRAVLEIASNLGRALKIEDVLPKVLDALFRIFLQADRAFIVLKENGELVPRWVKTRQPGQEETFRISRTVLREVMESKQAIISLDATSDERFEMANSISDFRIRSMIVAPLLDSDGNPLGAIQMDTLDAKRHFEQGDLEVLAGVATQAGVAIENAQLHEQLVHQQRVSQDLNLARRVQQAFLPEKEPLTEGYSFFQFYRPAEQIGGDYYDYIPLADGRLAIVAADVSGHGIAAAMLMAKLSAEMRFLLASHSDPAVAVTCLNRNMNELGVGMFITLLCLVLEPGTGRVDIVNAGHMRPLWKRADGSLFEPGDEGVGVPIGVIEDFEYELVSIQLNAKEGLVLYTDGINEAPSKSGGMFGIERLKKLVTASAGDMQKLGKKIVADVQRFTEGTEQADDMCVVILSRA</sequence>
<dbReference type="EMBL" id="CP036298">
    <property type="protein sequence ID" value="QDV21944.1"/>
    <property type="molecule type" value="Genomic_DNA"/>
</dbReference>
<dbReference type="SMART" id="SM00240">
    <property type="entry name" value="FHA"/>
    <property type="match status" value="1"/>
</dbReference>
<reference evidence="3 4" key="1">
    <citation type="submission" date="2019-02" db="EMBL/GenBank/DDBJ databases">
        <title>Deep-cultivation of Planctomycetes and their phenomic and genomic characterization uncovers novel biology.</title>
        <authorList>
            <person name="Wiegand S."/>
            <person name="Jogler M."/>
            <person name="Boedeker C."/>
            <person name="Pinto D."/>
            <person name="Vollmers J."/>
            <person name="Rivas-Marin E."/>
            <person name="Kohn T."/>
            <person name="Peeters S.H."/>
            <person name="Heuer A."/>
            <person name="Rast P."/>
            <person name="Oberbeckmann S."/>
            <person name="Bunk B."/>
            <person name="Jeske O."/>
            <person name="Meyerdierks A."/>
            <person name="Storesund J.E."/>
            <person name="Kallscheuer N."/>
            <person name="Luecker S."/>
            <person name="Lage O.M."/>
            <person name="Pohl T."/>
            <person name="Merkel B.J."/>
            <person name="Hornburger P."/>
            <person name="Mueller R.-W."/>
            <person name="Bruemmer F."/>
            <person name="Labrenz M."/>
            <person name="Spormann A.M."/>
            <person name="Op den Camp H."/>
            <person name="Overmann J."/>
            <person name="Amann R."/>
            <person name="Jetten M.S.M."/>
            <person name="Mascher T."/>
            <person name="Medema M.H."/>
            <person name="Devos D.P."/>
            <person name="Kaster A.-K."/>
            <person name="Ovreas L."/>
            <person name="Rohde M."/>
            <person name="Galperin M.Y."/>
            <person name="Jogler C."/>
        </authorList>
    </citation>
    <scope>NUCLEOTIDE SEQUENCE [LARGE SCALE GENOMIC DNA]</scope>
    <source>
        <strain evidence="3 4">Q31a</strain>
    </source>
</reference>
<dbReference type="Proteomes" id="UP000318017">
    <property type="component" value="Chromosome"/>
</dbReference>
<dbReference type="RefSeq" id="WP_145072720.1">
    <property type="nucleotide sequence ID" value="NZ_CP036298.1"/>
</dbReference>
<dbReference type="Gene3D" id="3.60.40.10">
    <property type="entry name" value="PPM-type phosphatase domain"/>
    <property type="match status" value="1"/>
</dbReference>
<evidence type="ECO:0000256" key="1">
    <source>
        <dbReference type="ARBA" id="ARBA00022801"/>
    </source>
</evidence>